<reference evidence="1 2" key="1">
    <citation type="submission" date="2021-06" db="EMBL/GenBank/DDBJ databases">
        <title>Caerostris darwini draft genome.</title>
        <authorList>
            <person name="Kono N."/>
            <person name="Arakawa K."/>
        </authorList>
    </citation>
    <scope>NUCLEOTIDE SEQUENCE [LARGE SCALE GENOMIC DNA]</scope>
</reference>
<evidence type="ECO:0000313" key="2">
    <source>
        <dbReference type="Proteomes" id="UP001054837"/>
    </source>
</evidence>
<gene>
    <name evidence="1" type="ORF">CDAR_468601</name>
</gene>
<evidence type="ECO:0000313" key="1">
    <source>
        <dbReference type="EMBL" id="GIY03938.1"/>
    </source>
</evidence>
<protein>
    <submittedName>
        <fullName evidence="1">Uncharacterized protein</fullName>
    </submittedName>
</protein>
<sequence length="94" mass="10796">MNGTCTSIHCTIAKWRHHFLDLEMNCSALISQWTHCPPKPYLRDDLITGAAQPSDIVHHQQLKIRFNHRGAHHNLIIDFPFIGVGTEAKREVRC</sequence>
<name>A0AAV4Q1Y2_9ARAC</name>
<comment type="caution">
    <text evidence="1">The sequence shown here is derived from an EMBL/GenBank/DDBJ whole genome shotgun (WGS) entry which is preliminary data.</text>
</comment>
<proteinExistence type="predicted"/>
<accession>A0AAV4Q1Y2</accession>
<keyword evidence="2" id="KW-1185">Reference proteome</keyword>
<organism evidence="1 2">
    <name type="scientific">Caerostris darwini</name>
    <dbReference type="NCBI Taxonomy" id="1538125"/>
    <lineage>
        <taxon>Eukaryota</taxon>
        <taxon>Metazoa</taxon>
        <taxon>Ecdysozoa</taxon>
        <taxon>Arthropoda</taxon>
        <taxon>Chelicerata</taxon>
        <taxon>Arachnida</taxon>
        <taxon>Araneae</taxon>
        <taxon>Araneomorphae</taxon>
        <taxon>Entelegynae</taxon>
        <taxon>Araneoidea</taxon>
        <taxon>Araneidae</taxon>
        <taxon>Caerostris</taxon>
    </lineage>
</organism>
<dbReference type="EMBL" id="BPLQ01003864">
    <property type="protein sequence ID" value="GIY03938.1"/>
    <property type="molecule type" value="Genomic_DNA"/>
</dbReference>
<dbReference type="Proteomes" id="UP001054837">
    <property type="component" value="Unassembled WGS sequence"/>
</dbReference>
<dbReference type="AlphaFoldDB" id="A0AAV4Q1Y2"/>